<dbReference type="InterPro" id="IPR035654">
    <property type="entry name" value="LepA_IV"/>
</dbReference>
<dbReference type="PANTHER" id="PTHR43512">
    <property type="entry name" value="TRANSLATION FACTOR GUF1-RELATED"/>
    <property type="match status" value="1"/>
</dbReference>
<dbReference type="Pfam" id="PF00009">
    <property type="entry name" value="GTP_EFTU"/>
    <property type="match status" value="1"/>
</dbReference>
<evidence type="ECO:0000256" key="9">
    <source>
        <dbReference type="ARBA" id="ARBA00057626"/>
    </source>
</evidence>
<evidence type="ECO:0000256" key="4">
    <source>
        <dbReference type="ARBA" id="ARBA00022801"/>
    </source>
</evidence>
<dbReference type="CDD" id="cd01890">
    <property type="entry name" value="LepA"/>
    <property type="match status" value="1"/>
</dbReference>
<keyword evidence="5 12" id="KW-0648">Protein biosynthesis</keyword>
<evidence type="ECO:0000256" key="11">
    <source>
        <dbReference type="ARBA" id="ARBA00066744"/>
    </source>
</evidence>
<dbReference type="Pfam" id="PF03144">
    <property type="entry name" value="GTP_EFTU_D2"/>
    <property type="match status" value="1"/>
</dbReference>
<dbReference type="SUPFAM" id="SSF54980">
    <property type="entry name" value="EF-G C-terminal domain-like"/>
    <property type="match status" value="2"/>
</dbReference>
<evidence type="ECO:0000256" key="2">
    <source>
        <dbReference type="ARBA" id="ARBA00022475"/>
    </source>
</evidence>
<comment type="function">
    <text evidence="9 12">Required for accurate and efficient protein synthesis under certain stress conditions. May act as a fidelity factor of the translation reaction, by catalyzing a one-codon backward translocation of tRNAs on improperly translocated ribosomes. Back-translocation proceeds from a post-translocation (POST) complex to a pre-translocation (PRE) complex, thus giving elongation factor G a second chance to translocate the tRNAs correctly. Binds to ribosomes in a GTP-dependent manner.</text>
</comment>
<dbReference type="FunFam" id="3.30.70.2570:FF:000001">
    <property type="entry name" value="Translation factor GUF1, mitochondrial"/>
    <property type="match status" value="1"/>
</dbReference>
<dbReference type="PRINTS" id="PR00315">
    <property type="entry name" value="ELONGATNFCT"/>
</dbReference>
<dbReference type="InterPro" id="IPR006297">
    <property type="entry name" value="EF-4"/>
</dbReference>
<dbReference type="FunFam" id="3.30.70.870:FF:000004">
    <property type="entry name" value="Translation factor GUF1, mitochondrial"/>
    <property type="match status" value="1"/>
</dbReference>
<dbReference type="Gene3D" id="2.40.30.10">
    <property type="entry name" value="Translation factors"/>
    <property type="match status" value="1"/>
</dbReference>
<comment type="catalytic activity">
    <reaction evidence="8 12">
        <text>GTP + H2O = GDP + phosphate + H(+)</text>
        <dbReference type="Rhea" id="RHEA:19669"/>
        <dbReference type="ChEBI" id="CHEBI:15377"/>
        <dbReference type="ChEBI" id="CHEBI:15378"/>
        <dbReference type="ChEBI" id="CHEBI:37565"/>
        <dbReference type="ChEBI" id="CHEBI:43474"/>
        <dbReference type="ChEBI" id="CHEBI:58189"/>
        <dbReference type="EC" id="3.6.5.n1"/>
    </reaction>
</comment>
<reference evidence="14 15" key="1">
    <citation type="submission" date="2020-08" db="EMBL/GenBank/DDBJ databases">
        <title>Sequencing the genomes of 1000 actinobacteria strains.</title>
        <authorList>
            <person name="Klenk H.-P."/>
        </authorList>
    </citation>
    <scope>NUCLEOTIDE SEQUENCE [LARGE SCALE GENOMIC DNA]</scope>
    <source>
        <strain evidence="14 15">DSM 45790</strain>
    </source>
</reference>
<evidence type="ECO:0000256" key="10">
    <source>
        <dbReference type="ARBA" id="ARBA00061052"/>
    </source>
</evidence>
<feature type="domain" description="Tr-type G" evidence="13">
    <location>
        <begin position="11"/>
        <end position="188"/>
    </location>
</feature>
<evidence type="ECO:0000313" key="14">
    <source>
        <dbReference type="EMBL" id="MBB5628752.1"/>
    </source>
</evidence>
<evidence type="ECO:0000259" key="13">
    <source>
        <dbReference type="PROSITE" id="PS51722"/>
    </source>
</evidence>
<dbReference type="InterPro" id="IPR038363">
    <property type="entry name" value="LepA_C_sf"/>
</dbReference>
<dbReference type="EC" id="3.6.5.n1" evidence="11 12"/>
<dbReference type="FunFam" id="2.40.30.10:FF:000015">
    <property type="entry name" value="Translation factor GUF1, mitochondrial"/>
    <property type="match status" value="1"/>
</dbReference>
<dbReference type="PANTHER" id="PTHR43512:SF4">
    <property type="entry name" value="TRANSLATION FACTOR GUF1 HOMOLOG, CHLOROPLASTIC"/>
    <property type="match status" value="1"/>
</dbReference>
<dbReference type="Gene3D" id="3.40.50.300">
    <property type="entry name" value="P-loop containing nucleotide triphosphate hydrolases"/>
    <property type="match status" value="1"/>
</dbReference>
<dbReference type="NCBIfam" id="TIGR00231">
    <property type="entry name" value="small_GTP"/>
    <property type="match status" value="1"/>
</dbReference>
<dbReference type="Pfam" id="PF06421">
    <property type="entry name" value="LepA_C"/>
    <property type="match status" value="1"/>
</dbReference>
<dbReference type="Gene3D" id="3.30.70.870">
    <property type="entry name" value="Elongation Factor G (Translational Gtpase), domain 3"/>
    <property type="match status" value="1"/>
</dbReference>
<feature type="binding site" evidence="12">
    <location>
        <begin position="135"/>
        <end position="138"/>
    </location>
    <ligand>
        <name>GTP</name>
        <dbReference type="ChEBI" id="CHEBI:37565"/>
    </ligand>
</feature>
<keyword evidence="6 12" id="KW-0342">GTP-binding</keyword>
<dbReference type="InterPro" id="IPR005225">
    <property type="entry name" value="Small_GTP-bd"/>
</dbReference>
<evidence type="ECO:0000256" key="7">
    <source>
        <dbReference type="ARBA" id="ARBA00023136"/>
    </source>
</evidence>
<dbReference type="InterPro" id="IPR000795">
    <property type="entry name" value="T_Tr_GTP-bd_dom"/>
</dbReference>
<comment type="caution">
    <text evidence="14">The sequence shown here is derived from an EMBL/GenBank/DDBJ whole genome shotgun (WGS) entry which is preliminary data.</text>
</comment>
<dbReference type="InterPro" id="IPR027417">
    <property type="entry name" value="P-loop_NTPase"/>
</dbReference>
<dbReference type="GO" id="GO:0005886">
    <property type="term" value="C:plasma membrane"/>
    <property type="evidence" value="ECO:0007669"/>
    <property type="project" value="UniProtKB-SubCell"/>
</dbReference>
<dbReference type="NCBIfam" id="TIGR01393">
    <property type="entry name" value="lepA"/>
    <property type="match status" value="1"/>
</dbReference>
<dbReference type="InterPro" id="IPR035647">
    <property type="entry name" value="EFG_III/V"/>
</dbReference>
<dbReference type="Proteomes" id="UP000588112">
    <property type="component" value="Unassembled WGS sequence"/>
</dbReference>
<keyword evidence="3 12" id="KW-0547">Nucleotide-binding</keyword>
<dbReference type="Gene3D" id="3.30.70.2570">
    <property type="entry name" value="Elongation factor 4, C-terminal domain"/>
    <property type="match status" value="1"/>
</dbReference>
<keyword evidence="4 12" id="KW-0378">Hydrolase</keyword>
<evidence type="ECO:0000256" key="1">
    <source>
        <dbReference type="ARBA" id="ARBA00005454"/>
    </source>
</evidence>
<comment type="subcellular location">
    <subcellularLocation>
        <location evidence="12">Cell membrane</location>
        <topology evidence="12">Peripheral membrane protein</topology>
        <orientation evidence="12">Cytoplasmic side</orientation>
    </subcellularLocation>
</comment>
<dbReference type="EMBL" id="JACHBR010000001">
    <property type="protein sequence ID" value="MBB5628752.1"/>
    <property type="molecule type" value="Genomic_DNA"/>
</dbReference>
<comment type="similarity">
    <text evidence="10">Belongs to the GTP-binding elongation factor family. LepA subfamily.</text>
</comment>
<dbReference type="CDD" id="cd16260">
    <property type="entry name" value="EF4_III"/>
    <property type="match status" value="1"/>
</dbReference>
<keyword evidence="15" id="KW-1185">Reference proteome</keyword>
<accession>A0A7W8Z752</accession>
<keyword evidence="7 12" id="KW-0472">Membrane</keyword>
<dbReference type="InterPro" id="IPR031157">
    <property type="entry name" value="G_TR_CS"/>
</dbReference>
<dbReference type="GO" id="GO:0003746">
    <property type="term" value="F:translation elongation factor activity"/>
    <property type="evidence" value="ECO:0007669"/>
    <property type="project" value="UniProtKB-UniRule"/>
</dbReference>
<dbReference type="HAMAP" id="MF_00071">
    <property type="entry name" value="LepA"/>
    <property type="match status" value="1"/>
</dbReference>
<dbReference type="InterPro" id="IPR009000">
    <property type="entry name" value="Transl_B-barrel_sf"/>
</dbReference>
<evidence type="ECO:0000256" key="6">
    <source>
        <dbReference type="ARBA" id="ARBA00023134"/>
    </source>
</evidence>
<dbReference type="FunFam" id="3.40.50.300:FF:000078">
    <property type="entry name" value="Elongation factor 4"/>
    <property type="match status" value="1"/>
</dbReference>
<gene>
    <name evidence="12" type="primary">lepA</name>
    <name evidence="14" type="ORF">BJ981_004451</name>
</gene>
<evidence type="ECO:0000313" key="15">
    <source>
        <dbReference type="Proteomes" id="UP000588112"/>
    </source>
</evidence>
<dbReference type="AlphaFoldDB" id="A0A7W8Z752"/>
<dbReference type="SUPFAM" id="SSF52540">
    <property type="entry name" value="P-loop containing nucleoside triphosphate hydrolases"/>
    <property type="match status" value="1"/>
</dbReference>
<sequence>MRTQPGQTDPALIRNFCIIAHIDHGKSTLADRMLQLTGVVDDRQMRAQYLDRMDIERERGITIKSQAVRLPWDGHVLNMIDTPGHVDFTYEVSRSLEACEGAVLLVDAAQGIEAQTLANLYLAMNADLHIIPVLNKIDLPAAQPDKYAEELAHLIGCEPSDVLRVSGKTGVGVAELLDHVVAHIPAPVGDAAAPARALIFDSVYDTYRGVVTYVRVVDGQLSKRERTIMMSTGAAHETLEIGVISPEPVPAASLGVGEVGYLITGVKDVRQARVGDTVTSVVRPAGEALGGYEHPKPMVYSGLYPIDGDEYTELREALDKLRLNDAALVYEPETSAALGFGFRCGFLGLLHMEIVRERLEREFNLSLISTAPNVIYRVVMEDGKELVVTNPSEFPAGKIAQIFEPVVKATLLSPSDHIGAIMELCQARRGSLLGMDYLSEDRVEIRYTLPLAEIIFDFFDQLKSRTRGYASLDYEPSGEQEADLVKVDILLQGEAVDAFSAIVHREKAYAYGVEMAKKLKELIPRQQFEVPIQAAIGARVIARENIRAIRKDVLAKCYGGDISRKRKLLEKQKEGKKRMKMVGRVEVPQEAFVAALSTEGSAADKAGKK</sequence>
<dbReference type="GO" id="GO:0045727">
    <property type="term" value="P:positive regulation of translation"/>
    <property type="evidence" value="ECO:0007669"/>
    <property type="project" value="UniProtKB-UniRule"/>
</dbReference>
<organism evidence="14 15">
    <name type="scientific">Sphaerisporangium krabiense</name>
    <dbReference type="NCBI Taxonomy" id="763782"/>
    <lineage>
        <taxon>Bacteria</taxon>
        <taxon>Bacillati</taxon>
        <taxon>Actinomycetota</taxon>
        <taxon>Actinomycetes</taxon>
        <taxon>Streptosporangiales</taxon>
        <taxon>Streptosporangiaceae</taxon>
        <taxon>Sphaerisporangium</taxon>
    </lineage>
</organism>
<dbReference type="PROSITE" id="PS00301">
    <property type="entry name" value="G_TR_1"/>
    <property type="match status" value="1"/>
</dbReference>
<proteinExistence type="inferred from homology"/>
<evidence type="ECO:0000256" key="5">
    <source>
        <dbReference type="ARBA" id="ARBA00022917"/>
    </source>
</evidence>
<dbReference type="PROSITE" id="PS51722">
    <property type="entry name" value="G_TR_2"/>
    <property type="match status" value="1"/>
</dbReference>
<name>A0A7W8Z752_9ACTN</name>
<evidence type="ECO:0000256" key="8">
    <source>
        <dbReference type="ARBA" id="ARBA00050293"/>
    </source>
</evidence>
<dbReference type="Gene3D" id="3.30.70.240">
    <property type="match status" value="1"/>
</dbReference>
<protein>
    <recommendedName>
        <fullName evidence="11 12">Elongation factor 4</fullName>
        <shortName evidence="12">EF-4</shortName>
        <ecNumber evidence="11 12">3.6.5.n1</ecNumber>
    </recommendedName>
    <alternativeName>
        <fullName evidence="12">Ribosomal back-translocase LepA</fullName>
    </alternativeName>
</protein>
<dbReference type="GO" id="GO:0043022">
    <property type="term" value="F:ribosome binding"/>
    <property type="evidence" value="ECO:0007669"/>
    <property type="project" value="UniProtKB-UniRule"/>
</dbReference>
<dbReference type="SUPFAM" id="SSF50447">
    <property type="entry name" value="Translation proteins"/>
    <property type="match status" value="1"/>
</dbReference>
<evidence type="ECO:0000256" key="12">
    <source>
        <dbReference type="HAMAP-Rule" id="MF_00071"/>
    </source>
</evidence>
<feature type="binding site" evidence="12">
    <location>
        <begin position="23"/>
        <end position="28"/>
    </location>
    <ligand>
        <name>GTP</name>
        <dbReference type="ChEBI" id="CHEBI:37565"/>
    </ligand>
</feature>
<dbReference type="InterPro" id="IPR000640">
    <property type="entry name" value="EFG_V-like"/>
</dbReference>
<dbReference type="RefSeq" id="WP_184613393.1">
    <property type="nucleotide sequence ID" value="NZ_BOOS01000002.1"/>
</dbReference>
<dbReference type="InterPro" id="IPR004161">
    <property type="entry name" value="EFTu-like_2"/>
</dbReference>
<dbReference type="SMART" id="SM00838">
    <property type="entry name" value="EFG_C"/>
    <property type="match status" value="1"/>
</dbReference>
<dbReference type="Pfam" id="PF00679">
    <property type="entry name" value="EFG_C"/>
    <property type="match status" value="1"/>
</dbReference>
<comment type="similarity">
    <text evidence="1 12">Belongs to the TRAFAC class translation factor GTPase superfamily. Classic translation factor GTPase family. LepA subfamily.</text>
</comment>
<evidence type="ECO:0000256" key="3">
    <source>
        <dbReference type="ARBA" id="ARBA00022741"/>
    </source>
</evidence>
<dbReference type="GO" id="GO:0003924">
    <property type="term" value="F:GTPase activity"/>
    <property type="evidence" value="ECO:0007669"/>
    <property type="project" value="UniProtKB-UniRule"/>
</dbReference>
<dbReference type="InterPro" id="IPR013842">
    <property type="entry name" value="LepA_CTD"/>
</dbReference>
<keyword evidence="2 12" id="KW-1003">Cell membrane</keyword>
<dbReference type="CDD" id="cd03709">
    <property type="entry name" value="lepA_C"/>
    <property type="match status" value="1"/>
</dbReference>
<dbReference type="FunFam" id="3.30.70.240:FF:000011">
    <property type="entry name" value="Elongation factor 4"/>
    <property type="match status" value="1"/>
</dbReference>
<dbReference type="CDD" id="cd03699">
    <property type="entry name" value="EF4_II"/>
    <property type="match status" value="1"/>
</dbReference>
<dbReference type="GO" id="GO:0005525">
    <property type="term" value="F:GTP binding"/>
    <property type="evidence" value="ECO:0007669"/>
    <property type="project" value="UniProtKB-UniRule"/>
</dbReference>